<proteinExistence type="predicted"/>
<keyword evidence="2" id="KW-1185">Reference proteome</keyword>
<dbReference type="Proteomes" id="UP000828941">
    <property type="component" value="Chromosome 13"/>
</dbReference>
<evidence type="ECO:0000313" key="2">
    <source>
        <dbReference type="Proteomes" id="UP000828941"/>
    </source>
</evidence>
<gene>
    <name evidence="1" type="ORF">L6164_032804</name>
</gene>
<evidence type="ECO:0000313" key="1">
    <source>
        <dbReference type="EMBL" id="KAI4299335.1"/>
    </source>
</evidence>
<dbReference type="EMBL" id="CM039438">
    <property type="protein sequence ID" value="KAI4299335.1"/>
    <property type="molecule type" value="Genomic_DNA"/>
</dbReference>
<reference evidence="1 2" key="1">
    <citation type="journal article" date="2022" name="DNA Res.">
        <title>Chromosomal-level genome assembly of the orchid tree Bauhinia variegata (Leguminosae; Cercidoideae) supports the allotetraploid origin hypothesis of Bauhinia.</title>
        <authorList>
            <person name="Zhong Y."/>
            <person name="Chen Y."/>
            <person name="Zheng D."/>
            <person name="Pang J."/>
            <person name="Liu Y."/>
            <person name="Luo S."/>
            <person name="Meng S."/>
            <person name="Qian L."/>
            <person name="Wei D."/>
            <person name="Dai S."/>
            <person name="Zhou R."/>
        </authorList>
    </citation>
    <scope>NUCLEOTIDE SEQUENCE [LARGE SCALE GENOMIC DNA]</scope>
    <source>
        <strain evidence="1">BV-YZ2020</strain>
    </source>
</reference>
<protein>
    <submittedName>
        <fullName evidence="1">Uncharacterized protein</fullName>
    </submittedName>
</protein>
<accession>A0ACB9KPT3</accession>
<name>A0ACB9KPT3_BAUVA</name>
<organism evidence="1 2">
    <name type="scientific">Bauhinia variegata</name>
    <name type="common">Purple orchid tree</name>
    <name type="synonym">Phanera variegata</name>
    <dbReference type="NCBI Taxonomy" id="167791"/>
    <lineage>
        <taxon>Eukaryota</taxon>
        <taxon>Viridiplantae</taxon>
        <taxon>Streptophyta</taxon>
        <taxon>Embryophyta</taxon>
        <taxon>Tracheophyta</taxon>
        <taxon>Spermatophyta</taxon>
        <taxon>Magnoliopsida</taxon>
        <taxon>eudicotyledons</taxon>
        <taxon>Gunneridae</taxon>
        <taxon>Pentapetalae</taxon>
        <taxon>rosids</taxon>
        <taxon>fabids</taxon>
        <taxon>Fabales</taxon>
        <taxon>Fabaceae</taxon>
        <taxon>Cercidoideae</taxon>
        <taxon>Cercideae</taxon>
        <taxon>Bauhiniinae</taxon>
        <taxon>Bauhinia</taxon>
    </lineage>
</organism>
<sequence length="934" mass="104421">MDSRAILDYALFQLTPTRTRCELVVYSGAVNEKIASGLFEPFVAHLKFVKDEISKGGYSIKLFPPTKAAPWFSKATFERFVRFVSTPAVLERFVSIEREILQIESSFQANESLKSNATSDEGVMSLPNGNTRKSSDSTKLKEDFEGANNKEEENSKISLQRLLESRIALLLKEQAMAYARGRVAGFEIDNIDDLIYFANAFEAFRLREACINFKELWKKKRADDLWIKELAAAESCLPPALSFSTSGIVLANEPSMLDQNNNANYSKDSISAGDLQNGSLQTSNSVSKDENLAASDQMPKHATNVPMTMPMPWPYNLPPYMYNLQGPMQQMPSYQGYPLANMQSLPPYMLRNIQWPSNLDNSGLSPEDSSYHKKQKPHATRKEKSHKGAEDYEDSHTEPSVSDSGSESNSDEQQDRKDSVKDDGKRKKHSRKSSRTVVIRNINYITPKGRNGSVSDESSTDDDFIDEDSIKQNVDAALESLQKVQHVDKHANGKIRKPRHIAYDADQDLKENGSGDASEGGNKNENWNTFQNLLKIDDVIENDGAERQRPIVVLDEHFTIRNSEESISYAAGISPNLDFKEVSRKQKVSSDSFIVTERDGESEGRAKFDEYVDSSGPVTKSRDNLGEEMLFSHKKEQLRTDLDDPLSTCIENLSVNKRRNAEDWFIVDQSEKTRSPDSTIVPKVFDGDCILSSVDVSSLAEKRSEGTRIDDSFMIQGQSVDNNLSDSQWKTDIDIVADLTSANNLENGIANSHVKHELSKNEEPNDLCVVLQRDSASESVELSWTRDYEIDFSFAETDIRSSVGDSQGNVDNKLSISPEKTDTNGSKVSGMKKSGKEDKSKALRGSIVKGKSEIISRNKTTSAIRRPVVQKSKQEKEEEMRKKTEELLVERQRRIAEKTAAGGLARATSKKEQLGSKTARGSNNRISSVKVRAV</sequence>
<comment type="caution">
    <text evidence="1">The sequence shown here is derived from an EMBL/GenBank/DDBJ whole genome shotgun (WGS) entry which is preliminary data.</text>
</comment>